<accession>A0AAV6UAV7</accession>
<reference evidence="1 2" key="1">
    <citation type="journal article" date="2022" name="Nat. Ecol. Evol.">
        <title>A masculinizing supergene underlies an exaggerated male reproductive morph in a spider.</title>
        <authorList>
            <person name="Hendrickx F."/>
            <person name="De Corte Z."/>
            <person name="Sonet G."/>
            <person name="Van Belleghem S.M."/>
            <person name="Kostlbacher S."/>
            <person name="Vangestel C."/>
        </authorList>
    </citation>
    <scope>NUCLEOTIDE SEQUENCE [LARGE SCALE GENOMIC DNA]</scope>
    <source>
        <strain evidence="1">W744_W776</strain>
    </source>
</reference>
<dbReference type="EMBL" id="JAFNEN010000552">
    <property type="protein sequence ID" value="KAG8180761.1"/>
    <property type="molecule type" value="Genomic_DNA"/>
</dbReference>
<dbReference type="AlphaFoldDB" id="A0AAV6UAV7"/>
<keyword evidence="2" id="KW-1185">Reference proteome</keyword>
<proteinExistence type="predicted"/>
<comment type="caution">
    <text evidence="1">The sequence shown here is derived from an EMBL/GenBank/DDBJ whole genome shotgun (WGS) entry which is preliminary data.</text>
</comment>
<gene>
    <name evidence="1" type="ORF">JTE90_026234</name>
</gene>
<name>A0AAV6UAV7_9ARAC</name>
<organism evidence="1 2">
    <name type="scientific">Oedothorax gibbosus</name>
    <dbReference type="NCBI Taxonomy" id="931172"/>
    <lineage>
        <taxon>Eukaryota</taxon>
        <taxon>Metazoa</taxon>
        <taxon>Ecdysozoa</taxon>
        <taxon>Arthropoda</taxon>
        <taxon>Chelicerata</taxon>
        <taxon>Arachnida</taxon>
        <taxon>Araneae</taxon>
        <taxon>Araneomorphae</taxon>
        <taxon>Entelegynae</taxon>
        <taxon>Araneoidea</taxon>
        <taxon>Linyphiidae</taxon>
        <taxon>Erigoninae</taxon>
        <taxon>Oedothorax</taxon>
    </lineage>
</organism>
<dbReference type="Proteomes" id="UP000827092">
    <property type="component" value="Unassembled WGS sequence"/>
</dbReference>
<evidence type="ECO:0000313" key="1">
    <source>
        <dbReference type="EMBL" id="KAG8180761.1"/>
    </source>
</evidence>
<sequence>MEFQQAAIPGDYAEGFAGERERISAGGRGMPGALRSRSRQWSQWVRYPHATLNTLIGKGDSEGQCFVCVREELN</sequence>
<protein>
    <submittedName>
        <fullName evidence="1">Uncharacterized protein</fullName>
    </submittedName>
</protein>
<evidence type="ECO:0000313" key="2">
    <source>
        <dbReference type="Proteomes" id="UP000827092"/>
    </source>
</evidence>